<feature type="region of interest" description="Disordered" evidence="1">
    <location>
        <begin position="91"/>
        <end position="127"/>
    </location>
</feature>
<accession>A0A8H4NW85</accession>
<dbReference type="OrthoDB" id="5242801at2759"/>
<keyword evidence="3" id="KW-1185">Reference proteome</keyword>
<proteinExistence type="predicted"/>
<feature type="compositionally biased region" description="Basic residues" evidence="1">
    <location>
        <begin position="104"/>
        <end position="121"/>
    </location>
</feature>
<evidence type="ECO:0000256" key="1">
    <source>
        <dbReference type="SAM" id="MobiDB-lite"/>
    </source>
</evidence>
<sequence>MAQVMDDDGKPFEIDIYADKNADSEPHEIGIYDPMNIGSEPFQQQNYDPMDVDSEFDLMRCRDNAFSNTKQIGSQNVKARTSAKTTFEHNAFNRPSRGNEKLKNARTRRNGVNKLSRRKPKNQPERQAYALPEKDVENAENCEKTIPDWISLLRKTRLPNFTNSSDSCIINAFKAVDGVICGKQGTYLLRRLAYVQLMRLFVSLEAVIKSERESGGMIRKPGYGDASVAIDIYMSAQESHQHPNDLRRELKERKRAGVSWRYLSGPSPLFTMIYSQASELIMYA</sequence>
<reference evidence="2" key="1">
    <citation type="submission" date="2020-01" db="EMBL/GenBank/DDBJ databases">
        <title>Identification and distribution of gene clusters putatively required for synthesis of sphingolipid metabolism inhibitors in phylogenetically diverse species of the filamentous fungus Fusarium.</title>
        <authorList>
            <person name="Kim H.-S."/>
            <person name="Busman M."/>
            <person name="Brown D.W."/>
            <person name="Divon H."/>
            <person name="Uhlig S."/>
            <person name="Proctor R.H."/>
        </authorList>
    </citation>
    <scope>NUCLEOTIDE SEQUENCE</scope>
    <source>
        <strain evidence="2">NRRL 53441</strain>
    </source>
</reference>
<dbReference type="Proteomes" id="UP000605986">
    <property type="component" value="Unassembled WGS sequence"/>
</dbReference>
<gene>
    <name evidence="2" type="ORF">F53441_9574</name>
</gene>
<evidence type="ECO:0000313" key="2">
    <source>
        <dbReference type="EMBL" id="KAF4446821.1"/>
    </source>
</evidence>
<dbReference type="EMBL" id="JAADJG010000434">
    <property type="protein sequence ID" value="KAF4446821.1"/>
    <property type="molecule type" value="Genomic_DNA"/>
</dbReference>
<organism evidence="2 3">
    <name type="scientific">Fusarium austroafricanum</name>
    <dbReference type="NCBI Taxonomy" id="2364996"/>
    <lineage>
        <taxon>Eukaryota</taxon>
        <taxon>Fungi</taxon>
        <taxon>Dikarya</taxon>
        <taxon>Ascomycota</taxon>
        <taxon>Pezizomycotina</taxon>
        <taxon>Sordariomycetes</taxon>
        <taxon>Hypocreomycetidae</taxon>
        <taxon>Hypocreales</taxon>
        <taxon>Nectriaceae</taxon>
        <taxon>Fusarium</taxon>
        <taxon>Fusarium concolor species complex</taxon>
    </lineage>
</organism>
<evidence type="ECO:0000313" key="3">
    <source>
        <dbReference type="Proteomes" id="UP000605986"/>
    </source>
</evidence>
<name>A0A8H4NW85_9HYPO</name>
<comment type="caution">
    <text evidence="2">The sequence shown here is derived from an EMBL/GenBank/DDBJ whole genome shotgun (WGS) entry which is preliminary data.</text>
</comment>
<protein>
    <submittedName>
        <fullName evidence="2">Uncharacterized protein</fullName>
    </submittedName>
</protein>
<dbReference type="AlphaFoldDB" id="A0A8H4NW85"/>